<dbReference type="InterPro" id="IPR013762">
    <property type="entry name" value="Integrase-like_cat_sf"/>
</dbReference>
<evidence type="ECO:0000256" key="1">
    <source>
        <dbReference type="ARBA" id="ARBA00008857"/>
    </source>
</evidence>
<evidence type="ECO:0000256" key="3">
    <source>
        <dbReference type="ARBA" id="ARBA00023172"/>
    </source>
</evidence>
<dbReference type="InterPro" id="IPR050090">
    <property type="entry name" value="Tyrosine_recombinase_XerCD"/>
</dbReference>
<evidence type="ECO:0000259" key="5">
    <source>
        <dbReference type="PROSITE" id="PS51898"/>
    </source>
</evidence>
<dbReference type="GO" id="GO:0003677">
    <property type="term" value="F:DNA binding"/>
    <property type="evidence" value="ECO:0007669"/>
    <property type="project" value="UniProtKB-UniRule"/>
</dbReference>
<evidence type="ECO:0000256" key="4">
    <source>
        <dbReference type="PROSITE-ProRule" id="PRU01248"/>
    </source>
</evidence>
<dbReference type="CDD" id="cd01189">
    <property type="entry name" value="INT_ICEBs1_C_like"/>
    <property type="match status" value="1"/>
</dbReference>
<reference evidence="7 8" key="1">
    <citation type="submission" date="2022-10" db="EMBL/GenBank/DDBJ databases">
        <title>The complete genomes of actinobacterial strains from the NBC collection.</title>
        <authorList>
            <person name="Joergensen T.S."/>
            <person name="Alvarez Arevalo M."/>
            <person name="Sterndorff E.B."/>
            <person name="Faurdal D."/>
            <person name="Vuksanovic O."/>
            <person name="Mourched A.-S."/>
            <person name="Charusanti P."/>
            <person name="Shaw S."/>
            <person name="Blin K."/>
            <person name="Weber T."/>
        </authorList>
    </citation>
    <scope>NUCLEOTIDE SEQUENCE [LARGE SCALE GENOMIC DNA]</scope>
    <source>
        <strain evidence="7 8">NBC_00319</strain>
    </source>
</reference>
<proteinExistence type="inferred from homology"/>
<dbReference type="RefSeq" id="WP_328857445.1">
    <property type="nucleotide sequence ID" value="NZ_CP108021.1"/>
</dbReference>
<evidence type="ECO:0000313" key="8">
    <source>
        <dbReference type="Proteomes" id="UP001432128"/>
    </source>
</evidence>
<feature type="domain" description="Tyr recombinase" evidence="5">
    <location>
        <begin position="190"/>
        <end position="380"/>
    </location>
</feature>
<evidence type="ECO:0000256" key="2">
    <source>
        <dbReference type="ARBA" id="ARBA00023125"/>
    </source>
</evidence>
<dbReference type="PROSITE" id="PS51898">
    <property type="entry name" value="TYR_RECOMBINASE"/>
    <property type="match status" value="1"/>
</dbReference>
<dbReference type="GO" id="GO:0006310">
    <property type="term" value="P:DNA recombination"/>
    <property type="evidence" value="ECO:0007669"/>
    <property type="project" value="UniProtKB-KW"/>
</dbReference>
<keyword evidence="8" id="KW-1185">Reference proteome</keyword>
<dbReference type="InterPro" id="IPR011010">
    <property type="entry name" value="DNA_brk_join_enz"/>
</dbReference>
<dbReference type="Gene3D" id="1.10.150.130">
    <property type="match status" value="1"/>
</dbReference>
<accession>A0AAU4K1U7</accession>
<name>A0AAU4K1U7_9NOCA</name>
<dbReference type="GO" id="GO:0015074">
    <property type="term" value="P:DNA integration"/>
    <property type="evidence" value="ECO:0007669"/>
    <property type="project" value="InterPro"/>
</dbReference>
<keyword evidence="2 4" id="KW-0238">DNA-binding</keyword>
<evidence type="ECO:0000313" key="7">
    <source>
        <dbReference type="EMBL" id="WUM20025.1"/>
    </source>
</evidence>
<comment type="similarity">
    <text evidence="1">Belongs to the 'phage' integrase family.</text>
</comment>
<dbReference type="SUPFAM" id="SSF56349">
    <property type="entry name" value="DNA breaking-rejoining enzymes"/>
    <property type="match status" value="1"/>
</dbReference>
<dbReference type="InterPro" id="IPR010998">
    <property type="entry name" value="Integrase_recombinase_N"/>
</dbReference>
<gene>
    <name evidence="7" type="ORF">OG579_20435</name>
</gene>
<feature type="domain" description="Core-binding (CB)" evidence="6">
    <location>
        <begin position="82"/>
        <end position="166"/>
    </location>
</feature>
<dbReference type="Gene3D" id="1.10.443.10">
    <property type="entry name" value="Intergrase catalytic core"/>
    <property type="match status" value="1"/>
</dbReference>
<protein>
    <submittedName>
        <fullName evidence="7">Site-specific integrase</fullName>
    </submittedName>
</protein>
<dbReference type="Pfam" id="PF00589">
    <property type="entry name" value="Phage_integrase"/>
    <property type="match status" value="1"/>
</dbReference>
<dbReference type="PANTHER" id="PTHR30349:SF64">
    <property type="entry name" value="PROPHAGE INTEGRASE INTD-RELATED"/>
    <property type="match status" value="1"/>
</dbReference>
<dbReference type="Proteomes" id="UP001432128">
    <property type="component" value="Chromosome"/>
</dbReference>
<dbReference type="AlphaFoldDB" id="A0AAU4K1U7"/>
<dbReference type="PROSITE" id="PS51900">
    <property type="entry name" value="CB"/>
    <property type="match status" value="1"/>
</dbReference>
<dbReference type="InterPro" id="IPR002104">
    <property type="entry name" value="Integrase_catalytic"/>
</dbReference>
<evidence type="ECO:0000259" key="6">
    <source>
        <dbReference type="PROSITE" id="PS51900"/>
    </source>
</evidence>
<dbReference type="PANTHER" id="PTHR30349">
    <property type="entry name" value="PHAGE INTEGRASE-RELATED"/>
    <property type="match status" value="1"/>
</dbReference>
<dbReference type="InterPro" id="IPR044068">
    <property type="entry name" value="CB"/>
</dbReference>
<dbReference type="KEGG" id="whr:OG579_20435"/>
<keyword evidence="3" id="KW-0233">DNA recombination</keyword>
<sequence length="385" mass="42517">MASISSRLLPLRVDPQTGEVAINPKTGKPFAQKKRFDVRYRDSSGKERTKTFKLNAEAVQFKNETEGRLSRGTYIAPEKQRVTLRELLEQAAREATRSNTAALKRSAASNLGTLGDTPIGKITRQDVREWLGFLQNGRPWAGGKPLAASSASMHLRSVKACLNQAVSDRLLERSPADGVRPPKAPRTEVTHDKLLTEGQLVAIADKASPTVRRMIRLQYSTGLRPGEVCGLRRRSVDPDRGQLLVREQSGRGADWAWYPLKTDASVRDVPLGQMARDMIREQLAERPDGDPDEPLFITRQGGMFTSNTYGGAFLDARVAAGISHGTPHDCRHFFASLLISEGLRVTDVQVYLGHQSAKETLSTYAHLWPKSAERTLAAIDNVLTL</sequence>
<dbReference type="EMBL" id="CP108021">
    <property type="protein sequence ID" value="WUM20025.1"/>
    <property type="molecule type" value="Genomic_DNA"/>
</dbReference>
<organism evidence="7 8">
    <name type="scientific">Williamsia herbipolensis</name>
    <dbReference type="NCBI Taxonomy" id="1603258"/>
    <lineage>
        <taxon>Bacteria</taxon>
        <taxon>Bacillati</taxon>
        <taxon>Actinomycetota</taxon>
        <taxon>Actinomycetes</taxon>
        <taxon>Mycobacteriales</taxon>
        <taxon>Nocardiaceae</taxon>
        <taxon>Williamsia</taxon>
    </lineage>
</organism>